<evidence type="ECO:0000259" key="2">
    <source>
        <dbReference type="SMART" id="SM01022"/>
    </source>
</evidence>
<dbReference type="AlphaFoldDB" id="A0AAE1HP57"/>
<evidence type="ECO:0000256" key="1">
    <source>
        <dbReference type="SAM" id="MobiDB-lite"/>
    </source>
</evidence>
<dbReference type="Pfam" id="PF23134">
    <property type="entry name" value="TRIP4_3rd"/>
    <property type="match status" value="1"/>
</dbReference>
<dbReference type="InterPro" id="IPR007374">
    <property type="entry name" value="ASCH_domain"/>
</dbReference>
<reference evidence="3" key="2">
    <citation type="journal article" date="2023" name="BMC Genomics">
        <title>Pest status, molecular evolution, and epigenetic factors derived from the genome assembly of Frankliniella fusca, a thysanopteran phytovirus vector.</title>
        <authorList>
            <person name="Catto M.A."/>
            <person name="Labadie P.E."/>
            <person name="Jacobson A.L."/>
            <person name="Kennedy G.G."/>
            <person name="Srinivasan R."/>
            <person name="Hunt B.G."/>
        </authorList>
    </citation>
    <scope>NUCLEOTIDE SEQUENCE</scope>
    <source>
        <strain evidence="3">PL_HMW_Pooled</strain>
    </source>
</reference>
<comment type="caution">
    <text evidence="3">The sequence shown here is derived from an EMBL/GenBank/DDBJ whole genome shotgun (WGS) entry which is preliminary data.</text>
</comment>
<dbReference type="FunFam" id="2.30.130.30:FF:000006">
    <property type="entry name" value="Putative_zinc_finger_motif_-_C2HC5-type /ASCH_domain_containing_protein_-_putative"/>
    <property type="match status" value="1"/>
</dbReference>
<dbReference type="Gene3D" id="2.30.130.30">
    <property type="entry name" value="Hypothetical protein"/>
    <property type="match status" value="1"/>
</dbReference>
<dbReference type="InterPro" id="IPR056993">
    <property type="entry name" value="TRIP4_3rd_dom"/>
</dbReference>
<proteinExistence type="predicted"/>
<dbReference type="Pfam" id="PF06221">
    <property type="entry name" value="zf-C2HC5"/>
    <property type="match status" value="1"/>
</dbReference>
<dbReference type="InterPro" id="IPR056994">
    <property type="entry name" value="TRI4_N"/>
</dbReference>
<dbReference type="SMART" id="SM01022">
    <property type="entry name" value="ASCH"/>
    <property type="match status" value="1"/>
</dbReference>
<reference evidence="3" key="1">
    <citation type="submission" date="2021-07" db="EMBL/GenBank/DDBJ databases">
        <authorList>
            <person name="Catto M.A."/>
            <person name="Jacobson A."/>
            <person name="Kennedy G."/>
            <person name="Labadie P."/>
            <person name="Hunt B.G."/>
            <person name="Srinivasan R."/>
        </authorList>
    </citation>
    <scope>NUCLEOTIDE SEQUENCE</scope>
    <source>
        <strain evidence="3">PL_HMW_Pooled</strain>
        <tissue evidence="3">Head</tissue>
    </source>
</reference>
<gene>
    <name evidence="3" type="ORF">KUF71_013155</name>
</gene>
<protein>
    <submittedName>
        <fullName evidence="3">Activating signal cointegrator 1</fullName>
    </submittedName>
</protein>
<organism evidence="3 4">
    <name type="scientific">Frankliniella fusca</name>
    <dbReference type="NCBI Taxonomy" id="407009"/>
    <lineage>
        <taxon>Eukaryota</taxon>
        <taxon>Metazoa</taxon>
        <taxon>Ecdysozoa</taxon>
        <taxon>Arthropoda</taxon>
        <taxon>Hexapoda</taxon>
        <taxon>Insecta</taxon>
        <taxon>Pterygota</taxon>
        <taxon>Neoptera</taxon>
        <taxon>Paraneoptera</taxon>
        <taxon>Thysanoptera</taxon>
        <taxon>Terebrantia</taxon>
        <taxon>Thripoidea</taxon>
        <taxon>Thripidae</taxon>
        <taxon>Frankliniella</taxon>
    </lineage>
</organism>
<accession>A0AAE1HP57</accession>
<dbReference type="GO" id="GO:0005634">
    <property type="term" value="C:nucleus"/>
    <property type="evidence" value="ECO:0007669"/>
    <property type="project" value="InterPro"/>
</dbReference>
<dbReference type="SUPFAM" id="SSF88697">
    <property type="entry name" value="PUA domain-like"/>
    <property type="match status" value="1"/>
</dbReference>
<name>A0AAE1HP57_9NEOP</name>
<dbReference type="Pfam" id="PF23135">
    <property type="entry name" value="TRI4_N"/>
    <property type="match status" value="1"/>
</dbReference>
<sequence length="544" mass="62173">MSNNSNTQWIHGQLSKVLGFEVPQEMIGYIVSMETAQDLEDYCRSLLNFENAEHKQFYDDLLRRLNGNLSKSVSDQPLGYKKPLTEEIYFVGNTEKKSSKNKKSGNQSAQISSKDETFTSVKEDTEQLPDSGHGATKKRPKFVNLYSQEGQSKDTVLLKGRHVCQCQAGKHKLVNNCVKCGRIVCEQEGQGPCFFCGSLVCSPESMKVLQRNSRQSESLLKKLLSQGKPSDFDAAMAQRNRLLEYDRTSERRTKVIDDESDYYSSNSVWLSESERSKLRSQEEAERARKHASRREARFTLDFAGRQVMEEKAHLEMINDEEDRRALKELQGSGCHANLNLDPGIDFPELTFQRSVISELPWRKSPTPEGDMSFPQPSRVQDKEFLEMTDSGRCLSMHQPWASLLISGIKLHEGRNWYTSHRGRLWIAAAAKEPDLQEIRTCENVIRTLKRDENIRFPEHYPTGCLLGCVTVTECLAQEEYRQKYPDGESDSPFVFICEDPLALPVRFPMQGQHKIYSLDSKIHNAAQKSIQRMAKICAERNSEK</sequence>
<evidence type="ECO:0000313" key="3">
    <source>
        <dbReference type="EMBL" id="KAK3924882.1"/>
    </source>
</evidence>
<keyword evidence="4" id="KW-1185">Reference proteome</keyword>
<feature type="domain" description="ASCH" evidence="2">
    <location>
        <begin position="394"/>
        <end position="502"/>
    </location>
</feature>
<evidence type="ECO:0000313" key="4">
    <source>
        <dbReference type="Proteomes" id="UP001219518"/>
    </source>
</evidence>
<dbReference type="InterPro" id="IPR015947">
    <property type="entry name" value="PUA-like_sf"/>
</dbReference>
<feature type="region of interest" description="Disordered" evidence="1">
    <location>
        <begin position="95"/>
        <end position="141"/>
    </location>
</feature>
<dbReference type="GO" id="GO:0072344">
    <property type="term" value="P:rescue of stalled ribosome"/>
    <property type="evidence" value="ECO:0007669"/>
    <property type="project" value="InterPro"/>
</dbReference>
<dbReference type="PANTHER" id="PTHR12963:SF4">
    <property type="entry name" value="ACTIVATING SIGNAL COINTEGRATOR 1"/>
    <property type="match status" value="1"/>
</dbReference>
<dbReference type="PANTHER" id="PTHR12963">
    <property type="entry name" value="THYROID RECEPTOR INTERACTING PROTEIN RELATED"/>
    <property type="match status" value="1"/>
</dbReference>
<dbReference type="InterPro" id="IPR009349">
    <property type="entry name" value="TRIP4/RQT4_C2HC5_Znf"/>
</dbReference>
<dbReference type="Pfam" id="PF04266">
    <property type="entry name" value="ASCH"/>
    <property type="match status" value="1"/>
</dbReference>
<dbReference type="GO" id="GO:0180022">
    <property type="term" value="C:RQC-trigger complex"/>
    <property type="evidence" value="ECO:0007669"/>
    <property type="project" value="InterPro"/>
</dbReference>
<dbReference type="InterPro" id="IPR039128">
    <property type="entry name" value="TRIP4-like"/>
</dbReference>
<dbReference type="Proteomes" id="UP001219518">
    <property type="component" value="Unassembled WGS sequence"/>
</dbReference>
<feature type="compositionally biased region" description="Basic and acidic residues" evidence="1">
    <location>
        <begin position="113"/>
        <end position="125"/>
    </location>
</feature>
<dbReference type="EMBL" id="JAHWGI010001208">
    <property type="protein sequence ID" value="KAK3924882.1"/>
    <property type="molecule type" value="Genomic_DNA"/>
</dbReference>
<dbReference type="CDD" id="cd06554">
    <property type="entry name" value="ASCH_ASC-1_like"/>
    <property type="match status" value="1"/>
</dbReference>
<dbReference type="GO" id="GO:0008270">
    <property type="term" value="F:zinc ion binding"/>
    <property type="evidence" value="ECO:0007669"/>
    <property type="project" value="InterPro"/>
</dbReference>